<keyword evidence="10 22" id="KW-0436">Ligase</keyword>
<comment type="subcellular location">
    <subcellularLocation>
        <location evidence="3">Cytoplasm</location>
    </subcellularLocation>
    <subcellularLocation>
        <location evidence="1">Mitochondrion inner membrane</location>
    </subcellularLocation>
    <subcellularLocation>
        <location evidence="2">Mitochondrion matrix</location>
    </subcellularLocation>
</comment>
<keyword evidence="16" id="KW-0496">Mitochondrion</keyword>
<evidence type="ECO:0000256" key="5">
    <source>
        <dbReference type="ARBA" id="ARBA00008276"/>
    </source>
</evidence>
<keyword evidence="17" id="KW-0472">Membrane</keyword>
<evidence type="ECO:0000256" key="15">
    <source>
        <dbReference type="ARBA" id="ARBA00022842"/>
    </source>
</evidence>
<feature type="binding site" evidence="24">
    <location>
        <position position="219"/>
    </location>
    <ligand>
        <name>Mg(2+)</name>
        <dbReference type="ChEBI" id="CHEBI:18420"/>
        <label>1</label>
    </ligand>
</feature>
<comment type="pathway">
    <text evidence="4 22">Cofactor biosynthesis; tetrahydrofolylpolyglutamate biosynthesis.</text>
</comment>
<evidence type="ECO:0000256" key="24">
    <source>
        <dbReference type="PIRSR" id="PIRSR038895-2"/>
    </source>
</evidence>
<evidence type="ECO:0000256" key="22">
    <source>
        <dbReference type="PIRNR" id="PIRNR038895"/>
    </source>
</evidence>
<dbReference type="PROSITE" id="PS01011">
    <property type="entry name" value="FOLYLPOLYGLU_SYNT_1"/>
    <property type="match status" value="1"/>
</dbReference>
<dbReference type="Gene3D" id="3.90.190.20">
    <property type="entry name" value="Mur ligase, C-terminal domain"/>
    <property type="match status" value="1"/>
</dbReference>
<keyword evidence="12 23" id="KW-0547">Nucleotide-binding</keyword>
<comment type="cofactor">
    <cofactor evidence="22">
        <name>a monovalent cation</name>
        <dbReference type="ChEBI" id="CHEBI:60242"/>
    </cofactor>
    <text evidence="22">A monovalent cation.</text>
</comment>
<evidence type="ECO:0000256" key="13">
    <source>
        <dbReference type="ARBA" id="ARBA00022792"/>
    </source>
</evidence>
<keyword evidence="11 24" id="KW-0479">Metal-binding</keyword>
<evidence type="ECO:0000313" key="26">
    <source>
        <dbReference type="Proteomes" id="UP000183365"/>
    </source>
</evidence>
<dbReference type="GO" id="GO:0004326">
    <property type="term" value="F:tetrahydrofolylpolyglutamate synthase activity"/>
    <property type="evidence" value="ECO:0007669"/>
    <property type="project" value="UniProtKB-EC"/>
</dbReference>
<keyword evidence="9 22" id="KW-0554">One-carbon metabolism</keyword>
<dbReference type="GO" id="GO:0005829">
    <property type="term" value="C:cytosol"/>
    <property type="evidence" value="ECO:0007669"/>
    <property type="project" value="TreeGrafter"/>
</dbReference>
<evidence type="ECO:0000256" key="12">
    <source>
        <dbReference type="ARBA" id="ARBA00022741"/>
    </source>
</evidence>
<evidence type="ECO:0000256" key="20">
    <source>
        <dbReference type="ARBA" id="ARBA00030876"/>
    </source>
</evidence>
<dbReference type="InterPro" id="IPR001645">
    <property type="entry name" value="Folylpolyglutamate_synth"/>
</dbReference>
<dbReference type="InterPro" id="IPR036565">
    <property type="entry name" value="Mur-like_cat_sf"/>
</dbReference>
<dbReference type="InterPro" id="IPR023600">
    <property type="entry name" value="Folylpolyglutamate_synth_euk"/>
</dbReference>
<dbReference type="GO" id="GO:0005743">
    <property type="term" value="C:mitochondrial inner membrane"/>
    <property type="evidence" value="ECO:0007669"/>
    <property type="project" value="UniProtKB-SubCell"/>
</dbReference>
<evidence type="ECO:0000256" key="17">
    <source>
        <dbReference type="ARBA" id="ARBA00023136"/>
    </source>
</evidence>
<evidence type="ECO:0000256" key="3">
    <source>
        <dbReference type="ARBA" id="ARBA00004496"/>
    </source>
</evidence>
<evidence type="ECO:0000256" key="1">
    <source>
        <dbReference type="ARBA" id="ARBA00004273"/>
    </source>
</evidence>
<sequence length="526" mass="60180">MNFFGLSRRTYSSRSYNDALKCLNSLQTNFKMIQEFKKNINSVRKTDQAIDEMKEYMYRLGYSKELKEIDELNCVHITGTKGKGSTAAFVNSILLNYSKKINHSKINKIGLYTSPHLKTCRERIRINGEPISEELFTKYFFQVWDRLNTTTSDENKFPDLKNHKKPGYFKFLTLLSFHVFTQEKCNSCVYEVGIGGKYDSTNIINNPTSTGISLLGIDHVNVLGDTVLKICDNKIGIFKKIAENFSIIGQPESEEVFGMMQKRLKTIGCEGNLNLIPVFEELDSNINKSFKLGINGDFQKVNASLATALAINHINKIANEGIFLKTESKNGMTYWDSKMKVPEFIKEGLQDCKWEGRCQTIHEADYKTWYLDGAHTIDSIKKSTDWFVQTQLDKPKKSQKKTILFFNQQSREDHVKDFLKYINTATTDKGICFDEILFSTNKTWSKGYSTDLISMNVDSKQVDALTVQKKLKDIWLTENNSKSDIKIFDSIEDTYKYIKQKDGEVDIFVTGSLHLVGGLLVVLDGK</sequence>
<evidence type="ECO:0000256" key="19">
    <source>
        <dbReference type="ARBA" id="ARBA00030592"/>
    </source>
</evidence>
<dbReference type="AlphaFoldDB" id="A0A1L0B6P8"/>
<dbReference type="InterPro" id="IPR018109">
    <property type="entry name" value="Folylpolyglutamate_synth_CS"/>
</dbReference>
<comment type="similarity">
    <text evidence="5 22">Belongs to the folylpolyglutamate synthase family.</text>
</comment>
<comment type="function">
    <text evidence="18">Catalyzes conversion of folates to polyglutamate derivatives allowing concentration of folate compounds in the cell and the intracellular retention of these cofactors, which are important substrates for most of the folate-dependent enzymes that are involved in one-carbon transfer reactions involved in purine, pyrimidine and amino acid synthesis. Required for methionine synthesis and maintenance of intact mitochondrial DNA. Involved in telomere maintenance.</text>
</comment>
<accession>A0A1L0B6P8</accession>
<keyword evidence="8" id="KW-0963">Cytoplasm</keyword>
<dbReference type="PIRSF" id="PIRSF038895">
    <property type="entry name" value="FPGS"/>
    <property type="match status" value="1"/>
</dbReference>
<dbReference type="VEuPathDB" id="FungiDB:HGUI_02947"/>
<protein>
    <recommendedName>
        <fullName evidence="7 22">Folylpolyglutamate synthase</fullName>
        <ecNumber evidence="6 22">6.3.2.17</ecNumber>
    </recommendedName>
    <alternativeName>
        <fullName evidence="20 22">Folylpoly-gamma-glutamate synthetase</fullName>
    </alternativeName>
    <alternativeName>
        <fullName evidence="19 22">Tetrahydrofolylpolyglutamate synthase</fullName>
    </alternativeName>
</protein>
<evidence type="ECO:0000256" key="10">
    <source>
        <dbReference type="ARBA" id="ARBA00022598"/>
    </source>
</evidence>
<comment type="catalytic activity">
    <reaction evidence="21 22">
        <text>(6S)-5,6,7,8-tetrahydrofolyl-(gamma-L-Glu)(n) + L-glutamate + ATP = (6S)-5,6,7,8-tetrahydrofolyl-(gamma-L-Glu)(n+1) + ADP + phosphate + H(+)</text>
        <dbReference type="Rhea" id="RHEA:10580"/>
        <dbReference type="Rhea" id="RHEA-COMP:14738"/>
        <dbReference type="Rhea" id="RHEA-COMP:14740"/>
        <dbReference type="ChEBI" id="CHEBI:15378"/>
        <dbReference type="ChEBI" id="CHEBI:29985"/>
        <dbReference type="ChEBI" id="CHEBI:30616"/>
        <dbReference type="ChEBI" id="CHEBI:43474"/>
        <dbReference type="ChEBI" id="CHEBI:141005"/>
        <dbReference type="ChEBI" id="CHEBI:456216"/>
        <dbReference type="EC" id="6.3.2.17"/>
    </reaction>
</comment>
<dbReference type="GO" id="GO:0005759">
    <property type="term" value="C:mitochondrial matrix"/>
    <property type="evidence" value="ECO:0007669"/>
    <property type="project" value="UniProtKB-SubCell"/>
</dbReference>
<feature type="binding site" evidence="24">
    <location>
        <position position="191"/>
    </location>
    <ligand>
        <name>Mg(2+)</name>
        <dbReference type="ChEBI" id="CHEBI:18420"/>
        <label>1</label>
    </ligand>
</feature>
<dbReference type="GO" id="GO:0006730">
    <property type="term" value="P:one-carbon metabolic process"/>
    <property type="evidence" value="ECO:0007669"/>
    <property type="project" value="UniProtKB-KW"/>
</dbReference>
<dbReference type="EMBL" id="FQNF01000062">
    <property type="protein sequence ID" value="SGZ40747.1"/>
    <property type="molecule type" value="Genomic_DNA"/>
</dbReference>
<dbReference type="Gene3D" id="3.40.1190.10">
    <property type="entry name" value="Mur-like, catalytic domain"/>
    <property type="match status" value="1"/>
</dbReference>
<dbReference type="SUPFAM" id="SSF53244">
    <property type="entry name" value="MurD-like peptide ligases, peptide-binding domain"/>
    <property type="match status" value="1"/>
</dbReference>
<keyword evidence="14 23" id="KW-0067">ATP-binding</keyword>
<evidence type="ECO:0000256" key="23">
    <source>
        <dbReference type="PIRSR" id="PIRSR038895-1"/>
    </source>
</evidence>
<proteinExistence type="inferred from homology"/>
<dbReference type="NCBIfam" id="TIGR01499">
    <property type="entry name" value="folC"/>
    <property type="match status" value="1"/>
</dbReference>
<feature type="binding site" evidence="23">
    <location>
        <position position="357"/>
    </location>
    <ligand>
        <name>ATP</name>
        <dbReference type="ChEBI" id="CHEBI:30616"/>
    </ligand>
</feature>
<organism evidence="25 26">
    <name type="scientific">Hanseniaspora guilliermondii</name>
    <dbReference type="NCBI Taxonomy" id="56406"/>
    <lineage>
        <taxon>Eukaryota</taxon>
        <taxon>Fungi</taxon>
        <taxon>Dikarya</taxon>
        <taxon>Ascomycota</taxon>
        <taxon>Saccharomycotina</taxon>
        <taxon>Saccharomycetes</taxon>
        <taxon>Saccharomycodales</taxon>
        <taxon>Saccharomycodaceae</taxon>
        <taxon>Hanseniaspora</taxon>
    </lineage>
</organism>
<evidence type="ECO:0000256" key="9">
    <source>
        <dbReference type="ARBA" id="ARBA00022563"/>
    </source>
</evidence>
<evidence type="ECO:0000256" key="6">
    <source>
        <dbReference type="ARBA" id="ARBA00013025"/>
    </source>
</evidence>
<evidence type="ECO:0000256" key="4">
    <source>
        <dbReference type="ARBA" id="ARBA00005150"/>
    </source>
</evidence>
<keyword evidence="13" id="KW-0999">Mitochondrion inner membrane</keyword>
<gene>
    <name evidence="25" type="ORF">HGUI_02947</name>
</gene>
<feature type="binding site" evidence="23">
    <location>
        <position position="372"/>
    </location>
    <ligand>
        <name>ATP</name>
        <dbReference type="ChEBI" id="CHEBI:30616"/>
    </ligand>
</feature>
<keyword evidence="15 24" id="KW-0460">Magnesium</keyword>
<feature type="binding site" evidence="24">
    <location>
        <position position="114"/>
    </location>
    <ligand>
        <name>Mg(2+)</name>
        <dbReference type="ChEBI" id="CHEBI:18420"/>
        <label>1</label>
    </ligand>
</feature>
<evidence type="ECO:0000256" key="11">
    <source>
        <dbReference type="ARBA" id="ARBA00022723"/>
    </source>
</evidence>
<dbReference type="GO" id="GO:0046872">
    <property type="term" value="F:metal ion binding"/>
    <property type="evidence" value="ECO:0007669"/>
    <property type="project" value="UniProtKB-KW"/>
</dbReference>
<dbReference type="PROSITE" id="PS01012">
    <property type="entry name" value="FOLYLPOLYGLU_SYNT_2"/>
    <property type="match status" value="1"/>
</dbReference>
<evidence type="ECO:0000256" key="21">
    <source>
        <dbReference type="ARBA" id="ARBA00047493"/>
    </source>
</evidence>
<dbReference type="EC" id="6.3.2.17" evidence="6 22"/>
<dbReference type="Proteomes" id="UP000183365">
    <property type="component" value="Unassembled WGS sequence"/>
</dbReference>
<evidence type="ECO:0000256" key="8">
    <source>
        <dbReference type="ARBA" id="ARBA00022490"/>
    </source>
</evidence>
<evidence type="ECO:0000256" key="14">
    <source>
        <dbReference type="ARBA" id="ARBA00022840"/>
    </source>
</evidence>
<dbReference type="SUPFAM" id="SSF53623">
    <property type="entry name" value="MurD-like peptide ligases, catalytic domain"/>
    <property type="match status" value="1"/>
</dbReference>
<name>A0A1L0B6P8_9ASCO</name>
<dbReference type="PANTHER" id="PTHR11136">
    <property type="entry name" value="FOLYLPOLYGLUTAMATE SYNTHASE-RELATED"/>
    <property type="match status" value="1"/>
</dbReference>
<dbReference type="PANTHER" id="PTHR11136:SF5">
    <property type="entry name" value="FOLYLPOLYGLUTAMATE SYNTHASE, MITOCHONDRIAL"/>
    <property type="match status" value="1"/>
</dbReference>
<dbReference type="InterPro" id="IPR036615">
    <property type="entry name" value="Mur_ligase_C_dom_sf"/>
</dbReference>
<evidence type="ECO:0000256" key="18">
    <source>
        <dbReference type="ARBA" id="ARBA00025142"/>
    </source>
</evidence>
<evidence type="ECO:0000256" key="2">
    <source>
        <dbReference type="ARBA" id="ARBA00004305"/>
    </source>
</evidence>
<evidence type="ECO:0000313" key="25">
    <source>
        <dbReference type="EMBL" id="SGZ40747.1"/>
    </source>
</evidence>
<dbReference type="UniPathway" id="UPA00850"/>
<keyword evidence="26" id="KW-1185">Reference proteome</keyword>
<reference evidence="26" key="1">
    <citation type="submission" date="2016-11" db="EMBL/GenBank/DDBJ databases">
        <authorList>
            <person name="Guldener U."/>
        </authorList>
    </citation>
    <scope>NUCLEOTIDE SEQUENCE [LARGE SCALE GENOMIC DNA]</scope>
</reference>
<evidence type="ECO:0000256" key="7">
    <source>
        <dbReference type="ARBA" id="ARBA00018660"/>
    </source>
</evidence>
<dbReference type="OrthoDB" id="5212574at2759"/>
<evidence type="ECO:0000256" key="16">
    <source>
        <dbReference type="ARBA" id="ARBA00023128"/>
    </source>
</evidence>
<dbReference type="GO" id="GO:0005524">
    <property type="term" value="F:ATP binding"/>
    <property type="evidence" value="ECO:0007669"/>
    <property type="project" value="UniProtKB-KW"/>
</dbReference>